<protein>
    <submittedName>
        <fullName evidence="4">Leucine-rich repeat and IQ domain-containing protein 3 isoform X3</fullName>
    </submittedName>
</protein>
<evidence type="ECO:0000256" key="1">
    <source>
        <dbReference type="SAM" id="Coils"/>
    </source>
</evidence>
<keyword evidence="1" id="KW-0175">Coiled coil</keyword>
<dbReference type="RefSeq" id="XP_060058163.1">
    <property type="nucleotide sequence ID" value="XM_060202180.1"/>
</dbReference>
<keyword evidence="3" id="KW-1185">Reference proteome</keyword>
<keyword evidence="2" id="KW-0732">Signal</keyword>
<feature type="coiled-coil region" evidence="1">
    <location>
        <begin position="458"/>
        <end position="501"/>
    </location>
</feature>
<feature type="chain" id="PRO_5046100228" evidence="2">
    <location>
        <begin position="25"/>
        <end position="546"/>
    </location>
</feature>
<evidence type="ECO:0000313" key="4">
    <source>
        <dbReference type="RefSeq" id="XP_060058163.1"/>
    </source>
</evidence>
<dbReference type="PROSITE" id="PS50096">
    <property type="entry name" value="IQ"/>
    <property type="match status" value="1"/>
</dbReference>
<reference evidence="4" key="1">
    <citation type="submission" date="2025-08" db="UniProtKB">
        <authorList>
            <consortium name="RefSeq"/>
        </authorList>
    </citation>
    <scope>IDENTIFICATION</scope>
</reference>
<feature type="signal peptide" evidence="2">
    <location>
        <begin position="1"/>
        <end position="24"/>
    </location>
</feature>
<evidence type="ECO:0000313" key="3">
    <source>
        <dbReference type="Proteomes" id="UP001652624"/>
    </source>
</evidence>
<evidence type="ECO:0000256" key="2">
    <source>
        <dbReference type="SAM" id="SignalP"/>
    </source>
</evidence>
<organism evidence="3 4">
    <name type="scientific">Erinaceus europaeus</name>
    <name type="common">Western European hedgehog</name>
    <dbReference type="NCBI Taxonomy" id="9365"/>
    <lineage>
        <taxon>Eukaryota</taxon>
        <taxon>Metazoa</taxon>
        <taxon>Chordata</taxon>
        <taxon>Craniata</taxon>
        <taxon>Vertebrata</taxon>
        <taxon>Euteleostomi</taxon>
        <taxon>Mammalia</taxon>
        <taxon>Eutheria</taxon>
        <taxon>Laurasiatheria</taxon>
        <taxon>Eulipotyphla</taxon>
        <taxon>Erinaceidae</taxon>
        <taxon>Erinaceinae</taxon>
        <taxon>Erinaceus</taxon>
    </lineage>
</organism>
<name>A0ABM3YAS2_ERIEU</name>
<sequence length="546" mass="64821">MVYSTVCLHMNTIFLVLTVVFCKAQLPHPQVQLFHSFLKALCFGAVLHPSPNFTLCSLFLTLSSEFHQHVRPSSIYLFFPDSSHPTLFLQVPKKIKSLPNTTFWSGLKNLKLLYLHDNGFSKLKNGSNYEDEINNIKYIMSTINEILAHNSPVLIVQRWIRGFLVRKSLSHFLLYKRQQEKFMNEYKSRWIYICKSYEDKLFKDLFIHSETNIRGKLARWKYNIHYPFDLSCSFKQRRHIPSILYELHPKDTDIKLKHSKYLIQKGQKDFEGDTDDEELATSFRISVSKLPLYTLDVVKKKEQCFFPVGAYQFSNIFQKPMIKRKDFLLKNNMKRDFLMIHRTGMNLEAVYNIDKHYSELKKEEIHKNKIAAVKAARTAEERVASTVQETSNNKIYAAQKQARKDNKAIQSGLQQHWREKFTYLEEVRERRALFLKEKSQKAANRLLIQTISNERDLLIKGVININRLKNNLDALNEKSRIVQQQRETEKYQRELNQQMKKIRAQEIYKRHCEEKFVTNMIAFQQDCERFQDAKKRVAIVKRKFYF</sequence>
<dbReference type="GeneID" id="103121182"/>
<proteinExistence type="predicted"/>
<dbReference type="Proteomes" id="UP001652624">
    <property type="component" value="Chromosome 11"/>
</dbReference>
<dbReference type="PANTHER" id="PTHR46723:SF1">
    <property type="entry name" value="LEUCINE-RICH REPEAT AND IQ DOMAIN-CONTAINING PROTEIN 3"/>
    <property type="match status" value="1"/>
</dbReference>
<accession>A0ABM3YAS2</accession>
<gene>
    <name evidence="4" type="primary">LRRIQ3</name>
</gene>
<dbReference type="InterPro" id="IPR052859">
    <property type="entry name" value="LRR-IQ_domain_protein"/>
</dbReference>
<dbReference type="PANTHER" id="PTHR46723">
    <property type="entry name" value="LEUCINE-RICH REPEAT AND IQ DOMAIN-CONTAINING PROTEIN 3"/>
    <property type="match status" value="1"/>
</dbReference>